<dbReference type="AlphaFoldDB" id="A0A8H4KJC3"/>
<evidence type="ECO:0000259" key="1">
    <source>
        <dbReference type="Pfam" id="PF20150"/>
    </source>
</evidence>
<protein>
    <recommendedName>
        <fullName evidence="1">2EXR domain-containing protein</fullName>
    </recommendedName>
</protein>
<dbReference type="Proteomes" id="UP000605986">
    <property type="component" value="Unassembled WGS sequence"/>
</dbReference>
<dbReference type="Pfam" id="PF20150">
    <property type="entry name" value="2EXR"/>
    <property type="match status" value="1"/>
</dbReference>
<keyword evidence="3" id="KW-1185">Reference proteome</keyword>
<name>A0A8H4KJC3_9HYPO</name>
<evidence type="ECO:0000313" key="2">
    <source>
        <dbReference type="EMBL" id="KAF4450803.1"/>
    </source>
</evidence>
<dbReference type="OrthoDB" id="3596450at2759"/>
<comment type="caution">
    <text evidence="2">The sequence shown here is derived from an EMBL/GenBank/DDBJ whole genome shotgun (WGS) entry which is preliminary data.</text>
</comment>
<sequence length="344" mass="41198">MASFERFLDLPRELRDEIWNLTIREDRPGVQIFGRYNENKKSMAEGRSLITCYDEFGRLLSAPSWYRYFDSLDECSSDKNISTYTIDGGLWTACKESRRAMEKHFQQSKWPDKWNAEDDSQFKKSYTSKEVFKMPSTGYFADDVNHLEKGPHHYLTVFPHRDLFIWQPDTMNADDWHRLPYDWSFGSVRAGFQGIHHVAIEYNPKWWDAIREGWSHDKWDEIWEFIHIVTDEWGHNWKFWFVDPTLKRKKDAHAFKEKGNKHSTINAFYATDRKFLEINYNSKSDAREAWEYIKPAGDKSDLEFSTSPDFLRRLDEETWDSIKWDETEHENIECDFGLLGWDDL</sequence>
<accession>A0A8H4KJC3</accession>
<proteinExistence type="predicted"/>
<gene>
    <name evidence="2" type="ORF">F53441_6135</name>
</gene>
<dbReference type="EMBL" id="JAADJG010000241">
    <property type="protein sequence ID" value="KAF4450803.1"/>
    <property type="molecule type" value="Genomic_DNA"/>
</dbReference>
<reference evidence="2" key="1">
    <citation type="submission" date="2020-01" db="EMBL/GenBank/DDBJ databases">
        <title>Identification and distribution of gene clusters putatively required for synthesis of sphingolipid metabolism inhibitors in phylogenetically diverse species of the filamentous fungus Fusarium.</title>
        <authorList>
            <person name="Kim H.-S."/>
            <person name="Busman M."/>
            <person name="Brown D.W."/>
            <person name="Divon H."/>
            <person name="Uhlig S."/>
            <person name="Proctor R.H."/>
        </authorList>
    </citation>
    <scope>NUCLEOTIDE SEQUENCE</scope>
    <source>
        <strain evidence="2">NRRL 53441</strain>
    </source>
</reference>
<dbReference type="InterPro" id="IPR045518">
    <property type="entry name" value="2EXR"/>
</dbReference>
<organism evidence="2 3">
    <name type="scientific">Fusarium austroafricanum</name>
    <dbReference type="NCBI Taxonomy" id="2364996"/>
    <lineage>
        <taxon>Eukaryota</taxon>
        <taxon>Fungi</taxon>
        <taxon>Dikarya</taxon>
        <taxon>Ascomycota</taxon>
        <taxon>Pezizomycotina</taxon>
        <taxon>Sordariomycetes</taxon>
        <taxon>Hypocreomycetidae</taxon>
        <taxon>Hypocreales</taxon>
        <taxon>Nectriaceae</taxon>
        <taxon>Fusarium</taxon>
        <taxon>Fusarium concolor species complex</taxon>
    </lineage>
</organism>
<feature type="domain" description="2EXR" evidence="1">
    <location>
        <begin position="4"/>
        <end position="105"/>
    </location>
</feature>
<evidence type="ECO:0000313" key="3">
    <source>
        <dbReference type="Proteomes" id="UP000605986"/>
    </source>
</evidence>